<gene>
    <name evidence="2" type="ORF">EGR_04117</name>
</gene>
<dbReference type="EMBL" id="APAU02000024">
    <property type="protein sequence ID" value="EUB61084.1"/>
    <property type="molecule type" value="Genomic_DNA"/>
</dbReference>
<sequence>MCGTEVGAGLRRGGFRRFTVVTVSFIALINHSLTRLVHMWRASGRQVSRLSTVEAYDSVVREGKFTIHLAVPA</sequence>
<evidence type="ECO:0000256" key="1">
    <source>
        <dbReference type="SAM" id="Phobius"/>
    </source>
</evidence>
<protein>
    <submittedName>
        <fullName evidence="2">Uncharacterized protein</fullName>
    </submittedName>
</protein>
<keyword evidence="1" id="KW-1133">Transmembrane helix</keyword>
<keyword evidence="1" id="KW-0472">Membrane</keyword>
<organism evidence="2 3">
    <name type="scientific">Echinococcus granulosus</name>
    <name type="common">Hydatid tapeworm</name>
    <dbReference type="NCBI Taxonomy" id="6210"/>
    <lineage>
        <taxon>Eukaryota</taxon>
        <taxon>Metazoa</taxon>
        <taxon>Spiralia</taxon>
        <taxon>Lophotrochozoa</taxon>
        <taxon>Platyhelminthes</taxon>
        <taxon>Cestoda</taxon>
        <taxon>Eucestoda</taxon>
        <taxon>Cyclophyllidea</taxon>
        <taxon>Taeniidae</taxon>
        <taxon>Echinococcus</taxon>
        <taxon>Echinococcus granulosus group</taxon>
    </lineage>
</organism>
<reference evidence="2 3" key="1">
    <citation type="journal article" date="2013" name="Nat. Genet.">
        <title>The genome of the hydatid tapeworm Echinococcus granulosus.</title>
        <authorList>
            <person name="Zheng H."/>
            <person name="Zhang W."/>
            <person name="Zhang L."/>
            <person name="Zhang Z."/>
            <person name="Li J."/>
            <person name="Lu G."/>
            <person name="Zhu Y."/>
            <person name="Wang Y."/>
            <person name="Huang Y."/>
            <person name="Liu J."/>
            <person name="Kang H."/>
            <person name="Chen J."/>
            <person name="Wang L."/>
            <person name="Chen A."/>
            <person name="Yu S."/>
            <person name="Gao Z."/>
            <person name="Jin L."/>
            <person name="Gu W."/>
            <person name="Wang Z."/>
            <person name="Zhao L."/>
            <person name="Shi B."/>
            <person name="Wen H."/>
            <person name="Lin R."/>
            <person name="Jones M.K."/>
            <person name="Brejova B."/>
            <person name="Vinar T."/>
            <person name="Zhao G."/>
            <person name="McManus D.P."/>
            <person name="Chen Z."/>
            <person name="Zhou Y."/>
            <person name="Wang S."/>
        </authorList>
    </citation>
    <scope>NUCLEOTIDE SEQUENCE [LARGE SCALE GENOMIC DNA]</scope>
</reference>
<accession>W6V4K3</accession>
<evidence type="ECO:0000313" key="2">
    <source>
        <dbReference type="EMBL" id="EUB61084.1"/>
    </source>
</evidence>
<dbReference type="GeneID" id="36339832"/>
<comment type="caution">
    <text evidence="2">The sequence shown here is derived from an EMBL/GenBank/DDBJ whole genome shotgun (WGS) entry which is preliminary data.</text>
</comment>
<keyword evidence="3" id="KW-1185">Reference proteome</keyword>
<dbReference type="Proteomes" id="UP000019149">
    <property type="component" value="Unassembled WGS sequence"/>
</dbReference>
<name>W6V4K3_ECHGR</name>
<feature type="transmembrane region" description="Helical" evidence="1">
    <location>
        <begin position="18"/>
        <end position="37"/>
    </location>
</feature>
<dbReference type="AlphaFoldDB" id="W6V4K3"/>
<proteinExistence type="predicted"/>
<dbReference type="RefSeq" id="XP_024352280.1">
    <property type="nucleotide sequence ID" value="XM_024493366.1"/>
</dbReference>
<dbReference type="CTD" id="36339832"/>
<evidence type="ECO:0000313" key="3">
    <source>
        <dbReference type="Proteomes" id="UP000019149"/>
    </source>
</evidence>
<dbReference type="KEGG" id="egl:EGR_04117"/>
<keyword evidence="1" id="KW-0812">Transmembrane</keyword>